<organism evidence="2 3">
    <name type="scientific">Bacillus benzoevorans</name>
    <dbReference type="NCBI Taxonomy" id="1456"/>
    <lineage>
        <taxon>Bacteria</taxon>
        <taxon>Bacillati</taxon>
        <taxon>Bacillota</taxon>
        <taxon>Bacilli</taxon>
        <taxon>Bacillales</taxon>
        <taxon>Bacillaceae</taxon>
        <taxon>Bacillus</taxon>
    </lineage>
</organism>
<dbReference type="AlphaFoldDB" id="A0A7X0LY37"/>
<dbReference type="RefSeq" id="WP_184528620.1">
    <property type="nucleotide sequence ID" value="NZ_JACHGK010000016.1"/>
</dbReference>
<feature type="region of interest" description="Disordered" evidence="1">
    <location>
        <begin position="133"/>
        <end position="158"/>
    </location>
</feature>
<gene>
    <name evidence="2" type="ORF">HNR53_003736</name>
</gene>
<name>A0A7X0LY37_9BACI</name>
<dbReference type="Proteomes" id="UP000531594">
    <property type="component" value="Unassembled WGS sequence"/>
</dbReference>
<dbReference type="EMBL" id="JACHGK010000016">
    <property type="protein sequence ID" value="MBB6447059.1"/>
    <property type="molecule type" value="Genomic_DNA"/>
</dbReference>
<protein>
    <submittedName>
        <fullName evidence="2">Activator of HSP90 ATPase</fullName>
    </submittedName>
</protein>
<keyword evidence="3" id="KW-1185">Reference proteome</keyword>
<evidence type="ECO:0000313" key="3">
    <source>
        <dbReference type="Proteomes" id="UP000531594"/>
    </source>
</evidence>
<evidence type="ECO:0000256" key="1">
    <source>
        <dbReference type="SAM" id="MobiDB-lite"/>
    </source>
</evidence>
<evidence type="ECO:0000313" key="2">
    <source>
        <dbReference type="EMBL" id="MBB6447059.1"/>
    </source>
</evidence>
<comment type="caution">
    <text evidence="2">The sequence shown here is derived from an EMBL/GenBank/DDBJ whole genome shotgun (WGS) entry which is preliminary data.</text>
</comment>
<accession>A0A7X0LY37</accession>
<proteinExistence type="predicted"/>
<reference evidence="2 3" key="1">
    <citation type="submission" date="2020-08" db="EMBL/GenBank/DDBJ databases">
        <title>Genomic Encyclopedia of Type Strains, Phase IV (KMG-IV): sequencing the most valuable type-strain genomes for metagenomic binning, comparative biology and taxonomic classification.</title>
        <authorList>
            <person name="Goeker M."/>
        </authorList>
    </citation>
    <scope>NUCLEOTIDE SEQUENCE [LARGE SCALE GENOMIC DNA]</scope>
    <source>
        <strain evidence="2 3">DSM 5391</strain>
    </source>
</reference>
<sequence>MDENKDYDVVIGKVPKKDKKGNDITSDKLGAGGYRRSDGTYSGVAYDLEIIDDKTQLTRTNDRGGDPKRYKDISPVGQFIIDVSETLAIKTAEYLTEYLTDKAITSFDQWLQNRKKKNKNKNKKTVSINTRKTKAQQILDEQSKTRSSENATSSKTMSASATVEFDNAYEQYTINMTSEEAQKELLDIFMLSVIRARKVWKILHANIVDTANPSGQFIEGKAMVERLSDPNVIGNINMILEKNPALLEEWESIALSEILGSELIINEQYMPIDDKRFRESLTDIPTNNKKR</sequence>